<feature type="transmembrane region" description="Helical" evidence="1">
    <location>
        <begin position="79"/>
        <end position="97"/>
    </location>
</feature>
<evidence type="ECO:0008006" key="4">
    <source>
        <dbReference type="Google" id="ProtNLM"/>
    </source>
</evidence>
<reference evidence="2" key="1">
    <citation type="submission" date="2020-05" db="EMBL/GenBank/DDBJ databases">
        <title>Phylogenomic resolution of chytrid fungi.</title>
        <authorList>
            <person name="Stajich J.E."/>
            <person name="Amses K."/>
            <person name="Simmons R."/>
            <person name="Seto K."/>
            <person name="Myers J."/>
            <person name="Bonds A."/>
            <person name="Quandt C.A."/>
            <person name="Barry K."/>
            <person name="Liu P."/>
            <person name="Grigoriev I."/>
            <person name="Longcore J.E."/>
            <person name="James T.Y."/>
        </authorList>
    </citation>
    <scope>NUCLEOTIDE SEQUENCE</scope>
    <source>
        <strain evidence="2">JEL0476</strain>
    </source>
</reference>
<comment type="caution">
    <text evidence="2">The sequence shown here is derived from an EMBL/GenBank/DDBJ whole genome shotgun (WGS) entry which is preliminary data.</text>
</comment>
<dbReference type="EMBL" id="JADGJW010001047">
    <property type="protein sequence ID" value="KAJ3207567.1"/>
    <property type="molecule type" value="Genomic_DNA"/>
</dbReference>
<evidence type="ECO:0000313" key="3">
    <source>
        <dbReference type="Proteomes" id="UP001211065"/>
    </source>
</evidence>
<name>A0AAD5TUV3_9FUNG</name>
<keyword evidence="1" id="KW-0472">Membrane</keyword>
<dbReference type="AlphaFoldDB" id="A0AAD5TUV3"/>
<keyword evidence="1" id="KW-1133">Transmembrane helix</keyword>
<proteinExistence type="predicted"/>
<gene>
    <name evidence="2" type="ORF">HK099_000245</name>
</gene>
<dbReference type="Proteomes" id="UP001211065">
    <property type="component" value="Unassembled WGS sequence"/>
</dbReference>
<keyword evidence="3" id="KW-1185">Reference proteome</keyword>
<protein>
    <recommendedName>
        <fullName evidence="4">DUF4536 domain-containing protein</fullName>
    </recommendedName>
</protein>
<evidence type="ECO:0000313" key="2">
    <source>
        <dbReference type="EMBL" id="KAJ3207567.1"/>
    </source>
</evidence>
<evidence type="ECO:0000256" key="1">
    <source>
        <dbReference type="SAM" id="Phobius"/>
    </source>
</evidence>
<sequence length="104" mass="11869">MSEVGKDCLGCKITGTVTALGISVYCLYERNKIPLPETIFENKNNIIHYSSVSNKDWLKSIFSPVKEFTKREARIQRNLLGVLSFGFFSIGLGRFFWTPNSERN</sequence>
<keyword evidence="1" id="KW-0812">Transmembrane</keyword>
<organism evidence="2 3">
    <name type="scientific">Clydaea vesicula</name>
    <dbReference type="NCBI Taxonomy" id="447962"/>
    <lineage>
        <taxon>Eukaryota</taxon>
        <taxon>Fungi</taxon>
        <taxon>Fungi incertae sedis</taxon>
        <taxon>Chytridiomycota</taxon>
        <taxon>Chytridiomycota incertae sedis</taxon>
        <taxon>Chytridiomycetes</taxon>
        <taxon>Lobulomycetales</taxon>
        <taxon>Lobulomycetaceae</taxon>
        <taxon>Clydaea</taxon>
    </lineage>
</organism>
<accession>A0AAD5TUV3</accession>